<evidence type="ECO:0000313" key="1">
    <source>
        <dbReference type="EMBL" id="EDQ02571.1"/>
    </source>
</evidence>
<protein>
    <submittedName>
        <fullName evidence="1">Uncharacterized protein</fullName>
    </submittedName>
</protein>
<dbReference type="STRING" id="314608.KT99_18677"/>
<dbReference type="Proteomes" id="UP000005839">
    <property type="component" value="Unassembled WGS sequence"/>
</dbReference>
<name>A9CWU3_9GAMM</name>
<dbReference type="EMBL" id="ABIC01000002">
    <property type="protein sequence ID" value="EDQ02571.1"/>
    <property type="molecule type" value="Genomic_DNA"/>
</dbReference>
<dbReference type="AlphaFoldDB" id="A9CWU3"/>
<proteinExistence type="predicted"/>
<organism evidence="1 2">
    <name type="scientific">Shewanella benthica KT99</name>
    <dbReference type="NCBI Taxonomy" id="314608"/>
    <lineage>
        <taxon>Bacteria</taxon>
        <taxon>Pseudomonadati</taxon>
        <taxon>Pseudomonadota</taxon>
        <taxon>Gammaproteobacteria</taxon>
        <taxon>Alteromonadales</taxon>
        <taxon>Shewanellaceae</taxon>
        <taxon>Shewanella</taxon>
    </lineage>
</organism>
<accession>A9CWU3</accession>
<comment type="caution">
    <text evidence="1">The sequence shown here is derived from an EMBL/GenBank/DDBJ whole genome shotgun (WGS) entry which is preliminary data.</text>
</comment>
<keyword evidence="2" id="KW-1185">Reference proteome</keyword>
<gene>
    <name evidence="1" type="ORF">KT99_18677</name>
</gene>
<reference evidence="1 2" key="1">
    <citation type="submission" date="2007-10" db="EMBL/GenBank/DDBJ databases">
        <authorList>
            <person name="Yayanos A."/>
            <person name="Ferriera S."/>
            <person name="Johnson J."/>
            <person name="Kravitz S."/>
            <person name="Halpern A."/>
            <person name="Remington K."/>
            <person name="Beeson K."/>
            <person name="Tran B."/>
            <person name="Rogers Y.-H."/>
            <person name="Friedman R."/>
            <person name="Venter J.C."/>
        </authorList>
    </citation>
    <scope>NUCLEOTIDE SEQUENCE [LARGE SCALE GENOMIC DNA]</scope>
    <source>
        <strain evidence="1 2">KT99</strain>
    </source>
</reference>
<sequence>MLRGRNTENFIWLGEPIELELKVCWNMQHRHSKLQKWFRKLNSSIIIEQLTDKDAIK</sequence>
<evidence type="ECO:0000313" key="2">
    <source>
        <dbReference type="Proteomes" id="UP000005839"/>
    </source>
</evidence>